<reference evidence="1 2" key="1">
    <citation type="submission" date="2016-02" db="EMBL/GenBank/DDBJ databases">
        <title>Comparative analysis of three nematocidal Bacillus thuringiensis strains.</title>
        <authorList>
            <person name="Hollensteiner J."/>
            <person name="Kloesener M."/>
            <person name="Bunk B."/>
            <person name="Sproeer C."/>
            <person name="Rosenstiel P."/>
            <person name="Schulte-Iserlohe R."/>
            <person name="Schulenburg H."/>
            <person name="Liesegang H."/>
        </authorList>
    </citation>
    <scope>NUCLEOTIDE SEQUENCE [LARGE SCALE GENOMIC DNA]</scope>
    <source>
        <strain evidence="1 2">Bt18247</strain>
    </source>
</reference>
<evidence type="ECO:0000313" key="1">
    <source>
        <dbReference type="EMBL" id="AOM09544.1"/>
    </source>
</evidence>
<name>A0A9W3X7C0_BACTU</name>
<accession>A0A9W3X7C0</accession>
<protein>
    <submittedName>
        <fullName evidence="1">Uncharacterized protein</fullName>
    </submittedName>
</protein>
<sequence>MVGMGKWLSLVINACLFVRNRICDINNATL</sequence>
<dbReference type="Proteomes" id="UP000192743">
    <property type="component" value="Chromosome"/>
</dbReference>
<dbReference type="AlphaFoldDB" id="A0A9W3X7C0"/>
<organism evidence="1 2">
    <name type="scientific">Bacillus thuringiensis Bt18247</name>
    <dbReference type="NCBI Taxonomy" id="1423143"/>
    <lineage>
        <taxon>Bacteria</taxon>
        <taxon>Bacillati</taxon>
        <taxon>Bacillota</taxon>
        <taxon>Bacilli</taxon>
        <taxon>Bacillales</taxon>
        <taxon>Bacillaceae</taxon>
        <taxon>Bacillus</taxon>
        <taxon>Bacillus cereus group</taxon>
    </lineage>
</organism>
<gene>
    <name evidence="1" type="ORF">BTI247_11340</name>
</gene>
<proteinExistence type="predicted"/>
<dbReference type="EMBL" id="CP015250">
    <property type="protein sequence ID" value="AOM09544.1"/>
    <property type="molecule type" value="Genomic_DNA"/>
</dbReference>
<evidence type="ECO:0000313" key="2">
    <source>
        <dbReference type="Proteomes" id="UP000192743"/>
    </source>
</evidence>